<keyword evidence="5" id="KW-0812">Transmembrane</keyword>
<dbReference type="Pfam" id="PF05853">
    <property type="entry name" value="BKACE"/>
    <property type="match status" value="1"/>
</dbReference>
<evidence type="ECO:0000256" key="3">
    <source>
        <dbReference type="ARBA" id="ARBA00022723"/>
    </source>
</evidence>
<sequence>MAKQIITVATTGAWPTKEHNPNVPLTPKEIAADVYECWQAGAGIAHLHMRDAEGRGTMDKHRFAETVALIRERCDIVLNLTTSGDLNATDETRMAHLIALEPELASYDCGSMNWMHTSLFINHPNFLEALGRTMGEHGVRPEIEVFDAGMFYNAQHYMKKGVIPSPGYFQFVLGAAGGIAATVENLVFLKGLLPPDAKWSAFGIGAAHLPILFATIALGGNVRVGMEDNVYYAKGRLAKSNAEFVERAARLIREANNEVATPAEVREILDLRR</sequence>
<dbReference type="Gene3D" id="3.20.20.70">
    <property type="entry name" value="Aldolase class I"/>
    <property type="match status" value="1"/>
</dbReference>
<comment type="cofactor">
    <cofactor evidence="1">
        <name>Zn(2+)</name>
        <dbReference type="ChEBI" id="CHEBI:29105"/>
    </cofactor>
</comment>
<dbReference type="PANTHER" id="PTHR37418">
    <property type="entry name" value="3-KETO-5-AMINOHEXANOATE CLEAVAGE ENZYME-RELATED"/>
    <property type="match status" value="1"/>
</dbReference>
<keyword evidence="5" id="KW-0472">Membrane</keyword>
<reference evidence="6" key="2">
    <citation type="submission" date="2023-02" db="EMBL/GenBank/DDBJ databases">
        <authorList>
            <person name="Rayyan A."/>
            <person name="Meyer T."/>
            <person name="Kyndt J.A."/>
        </authorList>
    </citation>
    <scope>NUCLEOTIDE SEQUENCE</scope>
    <source>
        <strain evidence="6">DSM 9987</strain>
    </source>
</reference>
<comment type="caution">
    <text evidence="6">The sequence shown here is derived from an EMBL/GenBank/DDBJ whole genome shotgun (WGS) entry which is preliminary data.</text>
</comment>
<feature type="transmembrane region" description="Helical" evidence="5">
    <location>
        <begin position="168"/>
        <end position="187"/>
    </location>
</feature>
<evidence type="ECO:0000256" key="4">
    <source>
        <dbReference type="ARBA" id="ARBA00022833"/>
    </source>
</evidence>
<gene>
    <name evidence="6" type="ORF">PQJ73_18120</name>
</gene>
<protein>
    <submittedName>
        <fullName evidence="6">3-keto-5-aminohexanoate cleavage protein</fullName>
    </submittedName>
</protein>
<proteinExistence type="predicted"/>
<evidence type="ECO:0000256" key="1">
    <source>
        <dbReference type="ARBA" id="ARBA00001947"/>
    </source>
</evidence>
<dbReference type="InterPro" id="IPR008567">
    <property type="entry name" value="BKACE"/>
</dbReference>
<dbReference type="InterPro" id="IPR013785">
    <property type="entry name" value="Aldolase_TIM"/>
</dbReference>
<keyword evidence="4" id="KW-0862">Zinc</keyword>
<evidence type="ECO:0000313" key="6">
    <source>
        <dbReference type="EMBL" id="MDC7787610.1"/>
    </source>
</evidence>
<keyword evidence="2" id="KW-0808">Transferase</keyword>
<evidence type="ECO:0000313" key="7">
    <source>
        <dbReference type="Proteomes" id="UP001165652"/>
    </source>
</evidence>
<dbReference type="EMBL" id="JAQQLI010000029">
    <property type="protein sequence ID" value="MDC7787610.1"/>
    <property type="molecule type" value="Genomic_DNA"/>
</dbReference>
<accession>A0ABT5JEX1</accession>
<keyword evidence="7" id="KW-1185">Reference proteome</keyword>
<evidence type="ECO:0000256" key="5">
    <source>
        <dbReference type="SAM" id="Phobius"/>
    </source>
</evidence>
<reference evidence="6" key="1">
    <citation type="journal article" date="2023" name="Microbiol Resour">
        <title>Genome Sequences of Rhodoplanes serenus and Two Thermotolerant Strains, Rhodoplanes tepidamans and 'Rhodoplanes cryptolactis,' Further Refine the Genus.</title>
        <authorList>
            <person name="Rayyan A.A."/>
            <person name="Kyndt J.A."/>
        </authorList>
    </citation>
    <scope>NUCLEOTIDE SEQUENCE</scope>
    <source>
        <strain evidence="6">DSM 9987</strain>
    </source>
</reference>
<keyword evidence="5" id="KW-1133">Transmembrane helix</keyword>
<keyword evidence="3" id="KW-0479">Metal-binding</keyword>
<feature type="transmembrane region" description="Helical" evidence="5">
    <location>
        <begin position="199"/>
        <end position="219"/>
    </location>
</feature>
<name>A0ABT5JEX1_RHOTP</name>
<organism evidence="6 7">
    <name type="scientific">Rhodoplanes tepidamans</name>
    <name type="common">Rhodoplanes cryptolactis</name>
    <dbReference type="NCBI Taxonomy" id="200616"/>
    <lineage>
        <taxon>Bacteria</taxon>
        <taxon>Pseudomonadati</taxon>
        <taxon>Pseudomonadota</taxon>
        <taxon>Alphaproteobacteria</taxon>
        <taxon>Hyphomicrobiales</taxon>
        <taxon>Nitrobacteraceae</taxon>
        <taxon>Rhodoplanes</taxon>
    </lineage>
</organism>
<evidence type="ECO:0000256" key="2">
    <source>
        <dbReference type="ARBA" id="ARBA00022679"/>
    </source>
</evidence>
<dbReference type="Proteomes" id="UP001165652">
    <property type="component" value="Unassembled WGS sequence"/>
</dbReference>
<dbReference type="PANTHER" id="PTHR37418:SF2">
    <property type="entry name" value="3-KETO-5-AMINOHEXANOATE CLEAVAGE ENZYME"/>
    <property type="match status" value="1"/>
</dbReference>
<dbReference type="RefSeq" id="WP_272778448.1">
    <property type="nucleotide sequence ID" value="NZ_JAQQLI010000029.1"/>
</dbReference>